<proteinExistence type="predicted"/>
<feature type="domain" description="Tyr recombinase" evidence="2">
    <location>
        <begin position="1"/>
        <end position="97"/>
    </location>
</feature>
<evidence type="ECO:0000259" key="2">
    <source>
        <dbReference type="PROSITE" id="PS51898"/>
    </source>
</evidence>
<dbReference type="RefSeq" id="WP_181380218.1">
    <property type="nucleotide sequence ID" value="NZ_QGDI01000002.1"/>
</dbReference>
<dbReference type="EMBL" id="QGDI01000002">
    <property type="protein sequence ID" value="PWJ14659.1"/>
    <property type="molecule type" value="Genomic_DNA"/>
</dbReference>
<keyword evidence="1" id="KW-0233">DNA recombination</keyword>
<dbReference type="PROSITE" id="PS51898">
    <property type="entry name" value="TYR_RECOMBINASE"/>
    <property type="match status" value="1"/>
</dbReference>
<sequence>MLRETNEYRDFLCVNPVGALITPDSITHYFIKLLDENELPHIRFHELRHSCISLLANNTAFSVKQVQDYAGHSDFLTTSKIYIHAIQSADEIASNALEDKLKLEKRKDNAD</sequence>
<dbReference type="GO" id="GO:0015074">
    <property type="term" value="P:DNA integration"/>
    <property type="evidence" value="ECO:0007669"/>
    <property type="project" value="InterPro"/>
</dbReference>
<evidence type="ECO:0000313" key="4">
    <source>
        <dbReference type="Proteomes" id="UP000245720"/>
    </source>
</evidence>
<dbReference type="Gene3D" id="1.10.443.10">
    <property type="entry name" value="Intergrase catalytic core"/>
    <property type="match status" value="1"/>
</dbReference>
<dbReference type="AlphaFoldDB" id="A0A315Y4E1"/>
<dbReference type="InterPro" id="IPR013762">
    <property type="entry name" value="Integrase-like_cat_sf"/>
</dbReference>
<organism evidence="3 4">
    <name type="scientific">Ruminococcus flavefaciens</name>
    <dbReference type="NCBI Taxonomy" id="1265"/>
    <lineage>
        <taxon>Bacteria</taxon>
        <taxon>Bacillati</taxon>
        <taxon>Bacillota</taxon>
        <taxon>Clostridia</taxon>
        <taxon>Eubacteriales</taxon>
        <taxon>Oscillospiraceae</taxon>
        <taxon>Ruminococcus</taxon>
    </lineage>
</organism>
<comment type="caution">
    <text evidence="3">The sequence shown here is derived from an EMBL/GenBank/DDBJ whole genome shotgun (WGS) entry which is preliminary data.</text>
</comment>
<dbReference type="GO" id="GO:0006310">
    <property type="term" value="P:DNA recombination"/>
    <property type="evidence" value="ECO:0007669"/>
    <property type="project" value="UniProtKB-KW"/>
</dbReference>
<gene>
    <name evidence="3" type="ORF">IE37_00644</name>
</gene>
<reference evidence="3 4" key="1">
    <citation type="submission" date="2018-05" db="EMBL/GenBank/DDBJ databases">
        <title>The Hungate 1000. A catalogue of reference genomes from the rumen microbiome.</title>
        <authorList>
            <person name="Kelly W."/>
        </authorList>
    </citation>
    <scope>NUCLEOTIDE SEQUENCE [LARGE SCALE GENOMIC DNA]</scope>
    <source>
        <strain evidence="3 4">SAb67</strain>
    </source>
</reference>
<dbReference type="GO" id="GO:0003677">
    <property type="term" value="F:DNA binding"/>
    <property type="evidence" value="ECO:0007669"/>
    <property type="project" value="InterPro"/>
</dbReference>
<dbReference type="Proteomes" id="UP000245720">
    <property type="component" value="Unassembled WGS sequence"/>
</dbReference>
<name>A0A315Y4E1_RUMFL</name>
<protein>
    <submittedName>
        <fullName evidence="3">Phage integrase family protein</fullName>
    </submittedName>
</protein>
<evidence type="ECO:0000313" key="3">
    <source>
        <dbReference type="EMBL" id="PWJ14659.1"/>
    </source>
</evidence>
<dbReference type="InterPro" id="IPR002104">
    <property type="entry name" value="Integrase_catalytic"/>
</dbReference>
<dbReference type="SUPFAM" id="SSF56349">
    <property type="entry name" value="DNA breaking-rejoining enzymes"/>
    <property type="match status" value="1"/>
</dbReference>
<accession>A0A315Y4E1</accession>
<evidence type="ECO:0000256" key="1">
    <source>
        <dbReference type="ARBA" id="ARBA00023172"/>
    </source>
</evidence>
<dbReference type="InterPro" id="IPR011010">
    <property type="entry name" value="DNA_brk_join_enz"/>
</dbReference>
<dbReference type="Pfam" id="PF00589">
    <property type="entry name" value="Phage_integrase"/>
    <property type="match status" value="1"/>
</dbReference>